<dbReference type="SUPFAM" id="SSF51679">
    <property type="entry name" value="Bacterial luciferase-like"/>
    <property type="match status" value="1"/>
</dbReference>
<dbReference type="InterPro" id="IPR019949">
    <property type="entry name" value="CmoO-like"/>
</dbReference>
<evidence type="ECO:0000256" key="1">
    <source>
        <dbReference type="ARBA" id="ARBA00007789"/>
    </source>
</evidence>
<comment type="similarity">
    <text evidence="1">To bacterial alkanal monooxygenase alpha and beta chains.</text>
</comment>
<dbReference type="NCBIfam" id="TIGR03558">
    <property type="entry name" value="oxido_grp_1"/>
    <property type="match status" value="1"/>
</dbReference>
<feature type="region of interest" description="Disordered" evidence="2">
    <location>
        <begin position="202"/>
        <end position="307"/>
    </location>
</feature>
<evidence type="ECO:0000259" key="3">
    <source>
        <dbReference type="Pfam" id="PF00296"/>
    </source>
</evidence>
<keyword evidence="5" id="KW-1185">Reference proteome</keyword>
<name>A0A243S559_9ACTN</name>
<dbReference type="GO" id="GO:0005829">
    <property type="term" value="C:cytosol"/>
    <property type="evidence" value="ECO:0007669"/>
    <property type="project" value="TreeGrafter"/>
</dbReference>
<dbReference type="EMBL" id="NGFN01000067">
    <property type="protein sequence ID" value="OUD02673.1"/>
    <property type="molecule type" value="Genomic_DNA"/>
</dbReference>
<dbReference type="AlphaFoldDB" id="A0A243S559"/>
<dbReference type="PANTHER" id="PTHR30137">
    <property type="entry name" value="LUCIFERASE-LIKE MONOOXYGENASE"/>
    <property type="match status" value="1"/>
</dbReference>
<comment type="caution">
    <text evidence="4">The sequence shown here is derived from an EMBL/GenBank/DDBJ whole genome shotgun (WGS) entry which is preliminary data.</text>
</comment>
<accession>A0A243S559</accession>
<gene>
    <name evidence="4" type="ORF">CA983_13675</name>
</gene>
<proteinExistence type="predicted"/>
<organism evidence="4 5">
    <name type="scientific">Streptomyces swartbergensis</name>
    <dbReference type="NCBI Taxonomy" id="487165"/>
    <lineage>
        <taxon>Bacteria</taxon>
        <taxon>Bacillati</taxon>
        <taxon>Actinomycetota</taxon>
        <taxon>Actinomycetes</taxon>
        <taxon>Kitasatosporales</taxon>
        <taxon>Streptomycetaceae</taxon>
        <taxon>Streptomyces</taxon>
    </lineage>
</organism>
<dbReference type="Gene3D" id="3.20.20.30">
    <property type="entry name" value="Luciferase-like domain"/>
    <property type="match status" value="1"/>
</dbReference>
<dbReference type="InterPro" id="IPR050766">
    <property type="entry name" value="Bact_Lucif_Oxidored"/>
</dbReference>
<dbReference type="InterPro" id="IPR036661">
    <property type="entry name" value="Luciferase-like_sf"/>
</dbReference>
<dbReference type="GO" id="GO:0016705">
    <property type="term" value="F:oxidoreductase activity, acting on paired donors, with incorporation or reduction of molecular oxygen"/>
    <property type="evidence" value="ECO:0007669"/>
    <property type="project" value="InterPro"/>
</dbReference>
<protein>
    <recommendedName>
        <fullName evidence="3">Luciferase-like domain-containing protein</fullName>
    </recommendedName>
</protein>
<dbReference type="Pfam" id="PF00296">
    <property type="entry name" value="Bac_luciferase"/>
    <property type="match status" value="1"/>
</dbReference>
<evidence type="ECO:0000313" key="5">
    <source>
        <dbReference type="Proteomes" id="UP000195105"/>
    </source>
</evidence>
<feature type="domain" description="Luciferase-like" evidence="3">
    <location>
        <begin position="11"/>
        <end position="192"/>
    </location>
</feature>
<dbReference type="Proteomes" id="UP000195105">
    <property type="component" value="Unassembled WGS sequence"/>
</dbReference>
<feature type="compositionally biased region" description="Low complexity" evidence="2">
    <location>
        <begin position="217"/>
        <end position="235"/>
    </location>
</feature>
<dbReference type="InterPro" id="IPR011251">
    <property type="entry name" value="Luciferase-like_dom"/>
</dbReference>
<sequence>MLLSVLDQSPVPEGSSPADALRHSLELAVLADRLGYHRYWCTEHHASPFQAGAAPAIMIGQILERTTGIRVGSGGLLLPYYSPFLDAEVFRVLHALYPGRVDLGVGKAHLSKAPSGAALRRDTADPHGQNDFLDKVRELRAFLFGGGFPPGHSYKGLRLTPDMPAAPEMWVLGSSVSSAESTARLGLPYAYAHFLGRTTRPRRCATTGRRSYRTSWTARRPPSRASSSASASTAPTPRPRRGNYSPEPGAGEGGRRRAHVPAARRAAARLGARGGGRTGRAARSRPDRARTGGTHRSTVIRTNRDPS</sequence>
<reference evidence="4 5" key="1">
    <citation type="submission" date="2017-05" db="EMBL/GenBank/DDBJ databases">
        <title>Biotechnological potential of actinobacteria isolated from South African environments.</title>
        <authorList>
            <person name="Le Roes-Hill M."/>
            <person name="Prins A."/>
            <person name="Durrell K.A."/>
        </authorList>
    </citation>
    <scope>NUCLEOTIDE SEQUENCE [LARGE SCALE GENOMIC DNA]</scope>
    <source>
        <strain evidence="4 5">HMC13</strain>
    </source>
</reference>
<evidence type="ECO:0000256" key="2">
    <source>
        <dbReference type="SAM" id="MobiDB-lite"/>
    </source>
</evidence>
<evidence type="ECO:0000313" key="4">
    <source>
        <dbReference type="EMBL" id="OUD02673.1"/>
    </source>
</evidence>
<feature type="compositionally biased region" description="Low complexity" evidence="2">
    <location>
        <begin position="260"/>
        <end position="271"/>
    </location>
</feature>
<dbReference type="PANTHER" id="PTHR30137:SF20">
    <property type="entry name" value="N-ACETYL-S-ALKYLCYSTEINE MONOOXYGENASE"/>
    <property type="match status" value="1"/>
</dbReference>